<dbReference type="PROSITE" id="PS51375">
    <property type="entry name" value="PPR"/>
    <property type="match status" value="5"/>
</dbReference>
<evidence type="ECO:0000256" key="2">
    <source>
        <dbReference type="ARBA" id="ARBA00022946"/>
    </source>
</evidence>
<evidence type="ECO:0000313" key="4">
    <source>
        <dbReference type="Proteomes" id="UP000515123"/>
    </source>
</evidence>
<dbReference type="Pfam" id="PF13041">
    <property type="entry name" value="PPR_2"/>
    <property type="match status" value="2"/>
</dbReference>
<feature type="repeat" description="PPR" evidence="3">
    <location>
        <begin position="241"/>
        <end position="275"/>
    </location>
</feature>
<dbReference type="NCBIfam" id="TIGR00756">
    <property type="entry name" value="PPR"/>
    <property type="match status" value="5"/>
</dbReference>
<accession>A0A6P5GHL3</accession>
<reference evidence="4" key="1">
    <citation type="journal article" date="2015" name="Nat. Genet.">
        <title>The pineapple genome and the evolution of CAM photosynthesis.</title>
        <authorList>
            <person name="Ming R."/>
            <person name="VanBuren R."/>
            <person name="Wai C.M."/>
            <person name="Tang H."/>
            <person name="Schatz M.C."/>
            <person name="Bowers J.E."/>
            <person name="Lyons E."/>
            <person name="Wang M.L."/>
            <person name="Chen J."/>
            <person name="Biggers E."/>
            <person name="Zhang J."/>
            <person name="Huang L."/>
            <person name="Zhang L."/>
            <person name="Miao W."/>
            <person name="Zhang J."/>
            <person name="Ye Z."/>
            <person name="Miao C."/>
            <person name="Lin Z."/>
            <person name="Wang H."/>
            <person name="Zhou H."/>
            <person name="Yim W.C."/>
            <person name="Priest H.D."/>
            <person name="Zheng C."/>
            <person name="Woodhouse M."/>
            <person name="Edger P.P."/>
            <person name="Guyot R."/>
            <person name="Guo H.B."/>
            <person name="Guo H."/>
            <person name="Zheng G."/>
            <person name="Singh R."/>
            <person name="Sharma A."/>
            <person name="Min X."/>
            <person name="Zheng Y."/>
            <person name="Lee H."/>
            <person name="Gurtowski J."/>
            <person name="Sedlazeck F.J."/>
            <person name="Harkess A."/>
            <person name="McKain M.R."/>
            <person name="Liao Z."/>
            <person name="Fang J."/>
            <person name="Liu J."/>
            <person name="Zhang X."/>
            <person name="Zhang Q."/>
            <person name="Hu W."/>
            <person name="Qin Y."/>
            <person name="Wang K."/>
            <person name="Chen L.Y."/>
            <person name="Shirley N."/>
            <person name="Lin Y.R."/>
            <person name="Liu L.Y."/>
            <person name="Hernandez A.G."/>
            <person name="Wright C.L."/>
            <person name="Bulone V."/>
            <person name="Tuskan G.A."/>
            <person name="Heath K."/>
            <person name="Zee F."/>
            <person name="Moore P.H."/>
            <person name="Sunkar R."/>
            <person name="Leebens-Mack J.H."/>
            <person name="Mockler T."/>
            <person name="Bennetzen J.L."/>
            <person name="Freeling M."/>
            <person name="Sankoff D."/>
            <person name="Paterson A.H."/>
            <person name="Zhu X."/>
            <person name="Yang X."/>
            <person name="Smith J.A."/>
            <person name="Cushman J.C."/>
            <person name="Paull R.E."/>
            <person name="Yu Q."/>
        </authorList>
    </citation>
    <scope>NUCLEOTIDE SEQUENCE [LARGE SCALE GENOMIC DNA]</scope>
    <source>
        <strain evidence="4">cv. F153</strain>
    </source>
</reference>
<proteinExistence type="predicted"/>
<feature type="repeat" description="PPR" evidence="3">
    <location>
        <begin position="415"/>
        <end position="449"/>
    </location>
</feature>
<gene>
    <name evidence="5" type="primary">LOC109723371</name>
</gene>
<dbReference type="GO" id="GO:0003729">
    <property type="term" value="F:mRNA binding"/>
    <property type="evidence" value="ECO:0007669"/>
    <property type="project" value="TreeGrafter"/>
</dbReference>
<protein>
    <submittedName>
        <fullName evidence="5">Pentatricopeptide repeat-containing protein At5g14080</fullName>
    </submittedName>
</protein>
<sequence>MAARNSTLSYLHGFINNKSLNISKAAAARRLAGTVLAASKPSRSSPFPSLDQTLRHLLPPDLSPSLVAAAIDPHLLRRRPLAAALFRCAVRRPGFAPDPDPYHALLSSLSLPPPRPRARPILSLLAHARARRVPLLPASYHLAVAALLASDAPREALALFDLATSDAAADLPGDLYNSLLAAASDSLAIARKVFDRMLERGVAFKDVGFGCFIGKLCRSEVLGEVLGLVDKIKARTEGINGSIMAALIVDGLCRTGRIEEAWRALGELRMRGWKPDFIAYRIVSEGFRLADRKDETATILKQKRKLGVAPRENDYKDFILSLVSESRIHEAKDIGEAIVLGDFPIEVDVLNALIGSVSAVDVDSALLFCNYMIEKEKFPSLKALGNFSKNLCKNGKGEEMWSILGALLDEGFFASVDQYHVAVSFLCEAGKVREAYDVLKEMKKKGLDPDISSYNSLIEACCRDDLLRPAKKLWDEMFINGCCANLQTYNILIGKFLEVGEVEEALRLFHLMFGRGVSPDKVTYTMLISMLCREKRSQQAIEIFNKSVDQDAKLASVILSTLILSLCKEGNLVAASDVLSSVPSHIENCDSHVILLKSRTDAGEVEMAIEHIKWIRNNCGFKLQKTLSELMASLSTTPNFESVLKLLQGMHAEGLLFDDGPWMNLLGDHYA</sequence>
<reference evidence="5" key="2">
    <citation type="submission" date="2025-08" db="UniProtKB">
        <authorList>
            <consortium name="RefSeq"/>
        </authorList>
    </citation>
    <scope>IDENTIFICATION</scope>
    <source>
        <tissue evidence="5">Leaf</tissue>
    </source>
</reference>
<dbReference type="Gene3D" id="1.25.40.10">
    <property type="entry name" value="Tetratricopeptide repeat domain"/>
    <property type="match status" value="4"/>
</dbReference>
<organism evidence="4 5">
    <name type="scientific">Ananas comosus</name>
    <name type="common">Pineapple</name>
    <name type="synonym">Ananas ananas</name>
    <dbReference type="NCBI Taxonomy" id="4615"/>
    <lineage>
        <taxon>Eukaryota</taxon>
        <taxon>Viridiplantae</taxon>
        <taxon>Streptophyta</taxon>
        <taxon>Embryophyta</taxon>
        <taxon>Tracheophyta</taxon>
        <taxon>Spermatophyta</taxon>
        <taxon>Magnoliopsida</taxon>
        <taxon>Liliopsida</taxon>
        <taxon>Poales</taxon>
        <taxon>Bromeliaceae</taxon>
        <taxon>Bromelioideae</taxon>
        <taxon>Ananas</taxon>
    </lineage>
</organism>
<dbReference type="InterPro" id="IPR011990">
    <property type="entry name" value="TPR-like_helical_dom_sf"/>
</dbReference>
<keyword evidence="4" id="KW-1185">Reference proteome</keyword>
<dbReference type="OrthoDB" id="185373at2759"/>
<dbReference type="InterPro" id="IPR002885">
    <property type="entry name" value="PPR_rpt"/>
</dbReference>
<feature type="repeat" description="PPR" evidence="3">
    <location>
        <begin position="485"/>
        <end position="519"/>
    </location>
</feature>
<keyword evidence="1" id="KW-0677">Repeat</keyword>
<evidence type="ECO:0000256" key="3">
    <source>
        <dbReference type="PROSITE-ProRule" id="PRU00708"/>
    </source>
</evidence>
<dbReference type="PANTHER" id="PTHR47932:SF2">
    <property type="entry name" value="OS10G0484300 PROTEIN"/>
    <property type="match status" value="1"/>
</dbReference>
<dbReference type="GeneID" id="109723371"/>
<evidence type="ECO:0000313" key="5">
    <source>
        <dbReference type="RefSeq" id="XP_020107297.1"/>
    </source>
</evidence>
<keyword evidence="2" id="KW-0809">Transit peptide</keyword>
<dbReference type="Proteomes" id="UP000515123">
    <property type="component" value="Linkage group 17"/>
</dbReference>
<feature type="repeat" description="PPR" evidence="3">
    <location>
        <begin position="450"/>
        <end position="484"/>
    </location>
</feature>
<dbReference type="Pfam" id="PF01535">
    <property type="entry name" value="PPR"/>
    <property type="match status" value="1"/>
</dbReference>
<dbReference type="AlphaFoldDB" id="A0A6P5GHL3"/>
<name>A0A6P5GHL3_ANACO</name>
<evidence type="ECO:0000256" key="1">
    <source>
        <dbReference type="ARBA" id="ARBA00022737"/>
    </source>
</evidence>
<dbReference type="PANTHER" id="PTHR47932">
    <property type="entry name" value="ATPASE EXPRESSION PROTEIN 3"/>
    <property type="match status" value="1"/>
</dbReference>
<feature type="repeat" description="PPR" evidence="3">
    <location>
        <begin position="520"/>
        <end position="554"/>
    </location>
</feature>
<dbReference type="RefSeq" id="XP_020107297.1">
    <property type="nucleotide sequence ID" value="XM_020251708.1"/>
</dbReference>